<dbReference type="InterPro" id="IPR020094">
    <property type="entry name" value="TruA/RsuA/RluB/E/F_N"/>
</dbReference>
<dbReference type="PANTHER" id="PTHR47683">
    <property type="entry name" value="PSEUDOURIDINE SYNTHASE FAMILY PROTEIN-RELATED"/>
    <property type="match status" value="1"/>
</dbReference>
<evidence type="ECO:0000256" key="1">
    <source>
        <dbReference type="ARBA" id="ARBA00008348"/>
    </source>
</evidence>
<feature type="compositionally biased region" description="Low complexity" evidence="3">
    <location>
        <begin position="291"/>
        <end position="300"/>
    </location>
</feature>
<dbReference type="SMART" id="SM00363">
    <property type="entry name" value="S4"/>
    <property type="match status" value="1"/>
</dbReference>
<dbReference type="Gene3D" id="3.10.290.10">
    <property type="entry name" value="RNA-binding S4 domain"/>
    <property type="match status" value="1"/>
</dbReference>
<dbReference type="InterPro" id="IPR006145">
    <property type="entry name" value="PsdUridine_synth_RsuA/RluA"/>
</dbReference>
<dbReference type="InterPro" id="IPR036986">
    <property type="entry name" value="S4_RNA-bd_sf"/>
</dbReference>
<dbReference type="Pfam" id="PF01479">
    <property type="entry name" value="S4"/>
    <property type="match status" value="1"/>
</dbReference>
<proteinExistence type="inferred from homology"/>
<sequence length="308" mass="34564">MAKKSPRQSKQTEEEDKPQLVRLQKLLASAGYGSRRSCEEYVTMGRVSVNGKTVTDLATKIDPKTQKIRCDGELVKPELKQYFLVNKPAGYLCTNSDPTGRKRVVDLVPQNGPRLFTVGRLDEHSVGLILVTNDGEMAQRLAHPRYQVLRKYRVQVAGIPSPEVLKQLQDGVHFADGLFRCVGVKRVRTRGKSTVLEIALQQGQNREIRRLLAKVGHKVQTLERVVFGPLKLGKLAQGKCRTLRNVELKELRDLIASNPATPSKGKRNKKKFTPSGKRTPGKRTSAKRTSAKQTTPQKTKTPSRKRKR</sequence>
<dbReference type="PROSITE" id="PS01149">
    <property type="entry name" value="PSI_RSU"/>
    <property type="match status" value="1"/>
</dbReference>
<accession>A0A3B1DGZ2</accession>
<dbReference type="GO" id="GO:0160139">
    <property type="term" value="F:23S rRNA pseudouridine(2605) synthase activity"/>
    <property type="evidence" value="ECO:0007669"/>
    <property type="project" value="UniProtKB-EC"/>
</dbReference>
<dbReference type="PANTHER" id="PTHR47683:SF2">
    <property type="entry name" value="RNA-BINDING S4 DOMAIN-CONTAINING PROTEIN"/>
    <property type="match status" value="1"/>
</dbReference>
<gene>
    <name evidence="5" type="ORF">MNBD_PLANCTO02-3279</name>
</gene>
<keyword evidence="2 5" id="KW-0413">Isomerase</keyword>
<dbReference type="InterPro" id="IPR002942">
    <property type="entry name" value="S4_RNA-bd"/>
</dbReference>
<dbReference type="GO" id="GO:0006364">
    <property type="term" value="P:rRNA processing"/>
    <property type="evidence" value="ECO:0007669"/>
    <property type="project" value="UniProtKB-ARBA"/>
</dbReference>
<dbReference type="InterPro" id="IPR042092">
    <property type="entry name" value="PsdUridine_s_RsuA/RluB/E/F_cat"/>
</dbReference>
<feature type="compositionally biased region" description="Basic residues" evidence="3">
    <location>
        <begin position="279"/>
        <end position="290"/>
    </location>
</feature>
<name>A0A3B1DGZ2_9ZZZZ</name>
<dbReference type="Gene3D" id="3.30.70.580">
    <property type="entry name" value="Pseudouridine synthase I, catalytic domain, N-terminal subdomain"/>
    <property type="match status" value="1"/>
</dbReference>
<dbReference type="AlphaFoldDB" id="A0A3B1DGZ2"/>
<feature type="domain" description="RNA-binding S4" evidence="4">
    <location>
        <begin position="21"/>
        <end position="83"/>
    </location>
</feature>
<dbReference type="InterPro" id="IPR020103">
    <property type="entry name" value="PsdUridine_synth_cat_dom_sf"/>
</dbReference>
<dbReference type="InterPro" id="IPR050343">
    <property type="entry name" value="RsuA_PseudoU_synthase"/>
</dbReference>
<dbReference type="CDD" id="cd00165">
    <property type="entry name" value="S4"/>
    <property type="match status" value="1"/>
</dbReference>
<dbReference type="GO" id="GO:0001522">
    <property type="term" value="P:pseudouridine synthesis"/>
    <property type="evidence" value="ECO:0007669"/>
    <property type="project" value="InterPro"/>
</dbReference>
<dbReference type="GO" id="GO:0003723">
    <property type="term" value="F:RNA binding"/>
    <property type="evidence" value="ECO:0007669"/>
    <property type="project" value="InterPro"/>
</dbReference>
<organism evidence="5">
    <name type="scientific">hydrothermal vent metagenome</name>
    <dbReference type="NCBI Taxonomy" id="652676"/>
    <lineage>
        <taxon>unclassified sequences</taxon>
        <taxon>metagenomes</taxon>
        <taxon>ecological metagenomes</taxon>
    </lineage>
</organism>
<evidence type="ECO:0000259" key="4">
    <source>
        <dbReference type="SMART" id="SM00363"/>
    </source>
</evidence>
<dbReference type="Gene3D" id="3.30.70.1560">
    <property type="entry name" value="Alpha-L RNA-binding motif"/>
    <property type="match status" value="1"/>
</dbReference>
<dbReference type="EMBL" id="UOGL01000390">
    <property type="protein sequence ID" value="VAX39982.1"/>
    <property type="molecule type" value="Genomic_DNA"/>
</dbReference>
<feature type="region of interest" description="Disordered" evidence="3">
    <location>
        <begin position="257"/>
        <end position="308"/>
    </location>
</feature>
<protein>
    <submittedName>
        <fullName evidence="5">Ribosomal large subunit pseudouridine synthase B</fullName>
        <ecNumber evidence="5">5.4.99.22</ecNumber>
    </submittedName>
</protein>
<evidence type="ECO:0000256" key="3">
    <source>
        <dbReference type="SAM" id="MobiDB-lite"/>
    </source>
</evidence>
<dbReference type="InterPro" id="IPR000748">
    <property type="entry name" value="PsdUridine_synth_RsuA/RluB/E/F"/>
</dbReference>
<evidence type="ECO:0000256" key="2">
    <source>
        <dbReference type="ARBA" id="ARBA00023235"/>
    </source>
</evidence>
<dbReference type="CDD" id="cd02870">
    <property type="entry name" value="PseudoU_synth_RsuA_like"/>
    <property type="match status" value="1"/>
</dbReference>
<dbReference type="PROSITE" id="PS50889">
    <property type="entry name" value="S4"/>
    <property type="match status" value="1"/>
</dbReference>
<dbReference type="Pfam" id="PF00849">
    <property type="entry name" value="PseudoU_synth_2"/>
    <property type="match status" value="1"/>
</dbReference>
<evidence type="ECO:0000313" key="5">
    <source>
        <dbReference type="EMBL" id="VAX39982.1"/>
    </source>
</evidence>
<dbReference type="NCBIfam" id="TIGR00093">
    <property type="entry name" value="pseudouridine synthase"/>
    <property type="match status" value="1"/>
</dbReference>
<dbReference type="EC" id="5.4.99.22" evidence="5"/>
<dbReference type="SUPFAM" id="SSF55120">
    <property type="entry name" value="Pseudouridine synthase"/>
    <property type="match status" value="1"/>
</dbReference>
<reference evidence="5" key="1">
    <citation type="submission" date="2018-06" db="EMBL/GenBank/DDBJ databases">
        <authorList>
            <person name="Zhirakovskaya E."/>
        </authorList>
    </citation>
    <scope>NUCLEOTIDE SEQUENCE</scope>
</reference>
<dbReference type="FunFam" id="3.10.290.10:FF:000003">
    <property type="entry name" value="Pseudouridine synthase"/>
    <property type="match status" value="1"/>
</dbReference>
<dbReference type="SUPFAM" id="SSF55174">
    <property type="entry name" value="Alpha-L RNA-binding motif"/>
    <property type="match status" value="1"/>
</dbReference>
<dbReference type="InterPro" id="IPR018496">
    <property type="entry name" value="PsdUridine_synth_RsuA/RluB_CS"/>
</dbReference>
<comment type="similarity">
    <text evidence="1">Belongs to the pseudouridine synthase RsuA family.</text>
</comment>